<accession>A0A0L6JQW7</accession>
<sequence length="401" mass="47356">MNQYYEYVEGLQKLLKERKVCWSSRRSHKTCYMEFGTYLKKQERSLSHETIRHWLMKIVKKDQTRQAFNVYWKYMEQLEEFIATGTVINDHLLLIKPCYDKLPNSWRELLDTYLEIRSQDYTKSSLKNAKTYASDILLIIYEHGASNIQEVSYNDLLFLYADGFHCNKGTRYILLSHARQFFDFCKEKRLCPAAYSMILDEDVFPYVAVIQSFSSKQIERIRYLSQSKPVCSADEMIGYLEAINELYHNNGYSYTSLKNASHTIRTLYVFLSINDLNYNPEIASIWYDVITPVIGNSCLAWRRVLAVLGEYISGEKILFNNKYFPKIDRMSCYPDWCKSAIESYFGWLIRSFHEHSTVRSYKYSVFNLCDYILKKGFNSFDVCQGSCRVKVLHSSKVYHDS</sequence>
<feature type="domain" description="Core-binding (CB)" evidence="2">
    <location>
        <begin position="104"/>
        <end position="186"/>
    </location>
</feature>
<dbReference type="eggNOG" id="COG0582">
    <property type="taxonomic scope" value="Bacteria"/>
</dbReference>
<dbReference type="GO" id="GO:0003677">
    <property type="term" value="F:DNA binding"/>
    <property type="evidence" value="ECO:0007669"/>
    <property type="project" value="UniProtKB-UniRule"/>
</dbReference>
<organism evidence="3 4">
    <name type="scientific">Pseudobacteroides cellulosolvens ATCC 35603 = DSM 2933</name>
    <dbReference type="NCBI Taxonomy" id="398512"/>
    <lineage>
        <taxon>Bacteria</taxon>
        <taxon>Bacillati</taxon>
        <taxon>Bacillota</taxon>
        <taxon>Clostridia</taxon>
        <taxon>Eubacteriales</taxon>
        <taxon>Oscillospiraceae</taxon>
        <taxon>Pseudobacteroides</taxon>
    </lineage>
</organism>
<dbReference type="EMBL" id="LGTC01000001">
    <property type="protein sequence ID" value="KNY28189.1"/>
    <property type="molecule type" value="Genomic_DNA"/>
</dbReference>
<dbReference type="InterPro" id="IPR044068">
    <property type="entry name" value="CB"/>
</dbReference>
<name>A0A0L6JQW7_9FIRM</name>
<dbReference type="OrthoDB" id="9802329at2"/>
<evidence type="ECO:0000256" key="1">
    <source>
        <dbReference type="PROSITE-ProRule" id="PRU01248"/>
    </source>
</evidence>
<evidence type="ECO:0000313" key="4">
    <source>
        <dbReference type="Proteomes" id="UP000036923"/>
    </source>
</evidence>
<proteinExistence type="predicted"/>
<dbReference type="STRING" id="398512.Bccel_3463"/>
<keyword evidence="4" id="KW-1185">Reference proteome</keyword>
<dbReference type="AlphaFoldDB" id="A0A0L6JQW7"/>
<dbReference type="Proteomes" id="UP000036923">
    <property type="component" value="Unassembled WGS sequence"/>
</dbReference>
<keyword evidence="1" id="KW-0238">DNA-binding</keyword>
<reference evidence="4" key="1">
    <citation type="submission" date="2015-07" db="EMBL/GenBank/DDBJ databases">
        <title>Near-Complete Genome Sequence of the Cellulolytic Bacterium Bacteroides (Pseudobacteroides) cellulosolvens ATCC 35603.</title>
        <authorList>
            <person name="Dassa B."/>
            <person name="Utturkar S.M."/>
            <person name="Klingeman D.M."/>
            <person name="Hurt R.A."/>
            <person name="Keller M."/>
            <person name="Xu J."/>
            <person name="Reddy Y.H.K."/>
            <person name="Borovok I."/>
            <person name="Grinberg I.R."/>
            <person name="Lamed R."/>
            <person name="Zhivin O."/>
            <person name="Bayer E.A."/>
            <person name="Brown S.D."/>
        </authorList>
    </citation>
    <scope>NUCLEOTIDE SEQUENCE [LARGE SCALE GENOMIC DNA]</scope>
    <source>
        <strain evidence="4">DSM 2933</strain>
    </source>
</reference>
<evidence type="ECO:0000259" key="2">
    <source>
        <dbReference type="PROSITE" id="PS51900"/>
    </source>
</evidence>
<comment type="caution">
    <text evidence="3">The sequence shown here is derived from an EMBL/GenBank/DDBJ whole genome shotgun (WGS) entry which is preliminary data.</text>
</comment>
<dbReference type="RefSeq" id="WP_036945392.1">
    <property type="nucleotide sequence ID" value="NZ_JQKC01000050.1"/>
</dbReference>
<protein>
    <recommendedName>
        <fullName evidence="2">Core-binding (CB) domain-containing protein</fullName>
    </recommendedName>
</protein>
<evidence type="ECO:0000313" key="3">
    <source>
        <dbReference type="EMBL" id="KNY28189.1"/>
    </source>
</evidence>
<dbReference type="PROSITE" id="PS51900">
    <property type="entry name" value="CB"/>
    <property type="match status" value="1"/>
</dbReference>
<gene>
    <name evidence="3" type="ORF">Bccel_3463</name>
</gene>